<protein>
    <submittedName>
        <fullName evidence="2">Pyridoxamine 5'-phosphate oxidase</fullName>
    </submittedName>
</protein>
<comment type="caution">
    <text evidence="2">The sequence shown here is derived from an EMBL/GenBank/DDBJ whole genome shotgun (WGS) entry which is preliminary data.</text>
</comment>
<dbReference type="AlphaFoldDB" id="A0A177MXW9"/>
<sequence>MNEFYGPHQRELQARHDTVKLADRLQQIIVEPQINEQHQAFIESRDFFFLTTVDHRGYPTCSYKGGNPGLVRVAGPQELAFPNYDGNGMFLSLGNINGNPKIGLLFIDFETPHRIRVHGDARIQADDPLLSDYPGAESIVRVAISEIFVNCPRYIHRMHRVASSKYVPQAHQATPLPQWKRIDAVQDVLPAGDRHIAESLGGIITPEQYEAMVISGDA</sequence>
<dbReference type="InterPro" id="IPR011576">
    <property type="entry name" value="Pyridox_Oxase_N"/>
</dbReference>
<reference evidence="2 3" key="1">
    <citation type="submission" date="2016-03" db="EMBL/GenBank/DDBJ databases">
        <authorList>
            <person name="Ploux O."/>
        </authorList>
    </citation>
    <scope>NUCLEOTIDE SEQUENCE [LARGE SCALE GENOMIC DNA]</scope>
    <source>
        <strain evidence="2 3">R-45378</strain>
    </source>
</reference>
<dbReference type="PANTHER" id="PTHR42815">
    <property type="entry name" value="FAD-BINDING, PUTATIVE (AFU_ORTHOLOGUE AFUA_6G07600)-RELATED"/>
    <property type="match status" value="1"/>
</dbReference>
<dbReference type="OrthoDB" id="9796486at2"/>
<accession>A0A177MXW9</accession>
<evidence type="ECO:0000313" key="2">
    <source>
        <dbReference type="EMBL" id="OAI10123.1"/>
    </source>
</evidence>
<dbReference type="RefSeq" id="WP_064042762.1">
    <property type="nucleotide sequence ID" value="NZ_LUUJ01000140.1"/>
</dbReference>
<dbReference type="Proteomes" id="UP000077857">
    <property type="component" value="Unassembled WGS sequence"/>
</dbReference>
<gene>
    <name evidence="2" type="ORF">A1507_22075</name>
</gene>
<dbReference type="InterPro" id="IPR012349">
    <property type="entry name" value="Split_barrel_FMN-bd"/>
</dbReference>
<evidence type="ECO:0000313" key="3">
    <source>
        <dbReference type="Proteomes" id="UP000077857"/>
    </source>
</evidence>
<evidence type="ECO:0000259" key="1">
    <source>
        <dbReference type="Pfam" id="PF01243"/>
    </source>
</evidence>
<organism evidence="2 3">
    <name type="scientific">Methylomonas koyamae</name>
    <dbReference type="NCBI Taxonomy" id="702114"/>
    <lineage>
        <taxon>Bacteria</taxon>
        <taxon>Pseudomonadati</taxon>
        <taxon>Pseudomonadota</taxon>
        <taxon>Gammaproteobacteria</taxon>
        <taxon>Methylococcales</taxon>
        <taxon>Methylococcaceae</taxon>
        <taxon>Methylomonas</taxon>
    </lineage>
</organism>
<dbReference type="EMBL" id="LUUJ01000140">
    <property type="protein sequence ID" value="OAI10123.1"/>
    <property type="molecule type" value="Genomic_DNA"/>
</dbReference>
<dbReference type="PANTHER" id="PTHR42815:SF2">
    <property type="entry name" value="FAD-BINDING, PUTATIVE (AFU_ORTHOLOGUE AFUA_6G07600)-RELATED"/>
    <property type="match status" value="1"/>
</dbReference>
<name>A0A177MXW9_9GAMM</name>
<proteinExistence type="predicted"/>
<dbReference type="Pfam" id="PF01243">
    <property type="entry name" value="PNPOx_N"/>
    <property type="match status" value="1"/>
</dbReference>
<dbReference type="Gene3D" id="2.30.110.10">
    <property type="entry name" value="Electron Transport, Fmn-binding Protein, Chain A"/>
    <property type="match status" value="1"/>
</dbReference>
<feature type="domain" description="Pyridoxamine 5'-phosphate oxidase N-terminal" evidence="1">
    <location>
        <begin position="35"/>
        <end position="133"/>
    </location>
</feature>
<dbReference type="SUPFAM" id="SSF50475">
    <property type="entry name" value="FMN-binding split barrel"/>
    <property type="match status" value="1"/>
</dbReference>